<feature type="region of interest" description="Disordered" evidence="1">
    <location>
        <begin position="1"/>
        <end position="26"/>
    </location>
</feature>
<dbReference type="PANTHER" id="PTHR13621">
    <property type="entry name" value="PROLINE-RICH PROTEIN PRCC"/>
    <property type="match status" value="1"/>
</dbReference>
<accession>A0A9W5WW23</accession>
<organism evidence="2 3">
    <name type="scientific">Babesia ovis</name>
    <dbReference type="NCBI Taxonomy" id="5869"/>
    <lineage>
        <taxon>Eukaryota</taxon>
        <taxon>Sar</taxon>
        <taxon>Alveolata</taxon>
        <taxon>Apicomplexa</taxon>
        <taxon>Aconoidasida</taxon>
        <taxon>Piroplasmida</taxon>
        <taxon>Babesiidae</taxon>
        <taxon>Babesia</taxon>
    </lineage>
</organism>
<dbReference type="OrthoDB" id="206969at2759"/>
<name>A0A9W5WW23_BABOV</name>
<proteinExistence type="predicted"/>
<gene>
    <name evidence="2" type="ORF">BaOVIS_023310</name>
</gene>
<keyword evidence="3" id="KW-1185">Reference proteome</keyword>
<evidence type="ECO:0000313" key="2">
    <source>
        <dbReference type="EMBL" id="GFE54927.1"/>
    </source>
</evidence>
<evidence type="ECO:0000256" key="1">
    <source>
        <dbReference type="SAM" id="MobiDB-lite"/>
    </source>
</evidence>
<feature type="compositionally biased region" description="Basic and acidic residues" evidence="1">
    <location>
        <begin position="43"/>
        <end position="52"/>
    </location>
</feature>
<dbReference type="PANTHER" id="PTHR13621:SF2">
    <property type="entry name" value="PROLINE-RICH PROTEIN PRCC"/>
    <property type="match status" value="1"/>
</dbReference>
<protein>
    <submittedName>
        <fullName evidence="2">PAP 25A-associated domain-containing protein</fullName>
    </submittedName>
</protein>
<dbReference type="Pfam" id="PF10253">
    <property type="entry name" value="PRCC"/>
    <property type="match status" value="1"/>
</dbReference>
<dbReference type="Proteomes" id="UP001057455">
    <property type="component" value="Unassembled WGS sequence"/>
</dbReference>
<reference evidence="2" key="1">
    <citation type="submission" date="2019-12" db="EMBL/GenBank/DDBJ databases">
        <title>Genome sequence of Babesia ovis.</title>
        <authorList>
            <person name="Yamagishi J."/>
            <person name="Sevinc F."/>
            <person name="Xuan X."/>
        </authorList>
    </citation>
    <scope>NUCLEOTIDE SEQUENCE</scope>
    <source>
        <strain evidence="2">Selcuk</strain>
    </source>
</reference>
<comment type="caution">
    <text evidence="2">The sequence shown here is derived from an EMBL/GenBank/DDBJ whole genome shotgun (WGS) entry which is preliminary data.</text>
</comment>
<dbReference type="EMBL" id="BLIY01000017">
    <property type="protein sequence ID" value="GFE54927.1"/>
    <property type="molecule type" value="Genomic_DNA"/>
</dbReference>
<evidence type="ECO:0000313" key="3">
    <source>
        <dbReference type="Proteomes" id="UP001057455"/>
    </source>
</evidence>
<sequence length="279" mass="31053">MDWLRSALNQEDSSDEERLEETVTVSTQGANLATSVDIKEATTDDGGVKKADSVGLSQNATATKCVDKPVESKDSKETVPLFSLASTSRKVDDFSKAECIKINPPKPTEDLVEPPQISHGGTNEEDEEEQENSGPVEPSLGTTKTEGTLDTLEIMQRFNMLHSDGHVKAPKRGDWFGGNIRVTEIKADDLRMGKTEKRARYSTSKEALLEGRSAYKAPTRQLETDDGQLLTSNVMRKTSKRKHQISWLAADAQERELELLERTAQARKTKHETQMKYGW</sequence>
<feature type="region of interest" description="Disordered" evidence="1">
    <location>
        <begin position="100"/>
        <end position="145"/>
    </location>
</feature>
<dbReference type="GO" id="GO:0005634">
    <property type="term" value="C:nucleus"/>
    <property type="evidence" value="ECO:0007669"/>
    <property type="project" value="TreeGrafter"/>
</dbReference>
<dbReference type="AlphaFoldDB" id="A0A9W5WW23"/>
<feature type="region of interest" description="Disordered" evidence="1">
    <location>
        <begin position="43"/>
        <end position="62"/>
    </location>
</feature>
<dbReference type="InterPro" id="IPR018800">
    <property type="entry name" value="PRCC"/>
</dbReference>